<keyword evidence="3" id="KW-0378">Hydrolase</keyword>
<reference evidence="4" key="1">
    <citation type="journal article" date="2019" name="Int. J. Syst. Evol. Microbiol.">
        <title>The Global Catalogue of Microorganisms (GCM) 10K type strain sequencing project: providing services to taxonomists for standard genome sequencing and annotation.</title>
        <authorList>
            <consortium name="The Broad Institute Genomics Platform"/>
            <consortium name="The Broad Institute Genome Sequencing Center for Infectious Disease"/>
            <person name="Wu L."/>
            <person name="Ma J."/>
        </authorList>
    </citation>
    <scope>NUCLEOTIDE SEQUENCE [LARGE SCALE GENOMIC DNA]</scope>
    <source>
        <strain evidence="4">ZS-22-S1</strain>
    </source>
</reference>
<gene>
    <name evidence="3" type="ORF">ACFPCV_24440</name>
</gene>
<dbReference type="RefSeq" id="WP_378058627.1">
    <property type="nucleotide sequence ID" value="NZ_JBHSIS010000010.1"/>
</dbReference>
<evidence type="ECO:0000313" key="3">
    <source>
        <dbReference type="EMBL" id="MFC4856667.1"/>
    </source>
</evidence>
<keyword evidence="3" id="KW-0540">Nuclease</keyword>
<feature type="domain" description="HNH" evidence="2">
    <location>
        <begin position="6"/>
        <end position="51"/>
    </location>
</feature>
<dbReference type="CDD" id="cd00085">
    <property type="entry name" value="HNHc"/>
    <property type="match status" value="1"/>
</dbReference>
<organism evidence="3 4">
    <name type="scientific">Actinophytocola glycyrrhizae</name>
    <dbReference type="NCBI Taxonomy" id="2044873"/>
    <lineage>
        <taxon>Bacteria</taxon>
        <taxon>Bacillati</taxon>
        <taxon>Actinomycetota</taxon>
        <taxon>Actinomycetes</taxon>
        <taxon>Pseudonocardiales</taxon>
        <taxon>Pseudonocardiaceae</taxon>
    </lineage>
</organism>
<dbReference type="Proteomes" id="UP001595859">
    <property type="component" value="Unassembled WGS sequence"/>
</dbReference>
<evidence type="ECO:0000259" key="2">
    <source>
        <dbReference type="Pfam" id="PF01844"/>
    </source>
</evidence>
<dbReference type="Pfam" id="PF01844">
    <property type="entry name" value="HNH"/>
    <property type="match status" value="1"/>
</dbReference>
<dbReference type="Gene3D" id="1.10.30.50">
    <property type="match status" value="1"/>
</dbReference>
<keyword evidence="3" id="KW-0255">Endonuclease</keyword>
<comment type="caution">
    <text evidence="3">The sequence shown here is derived from an EMBL/GenBank/DDBJ whole genome shotgun (WGS) entry which is preliminary data.</text>
</comment>
<dbReference type="GO" id="GO:0004519">
    <property type="term" value="F:endonuclease activity"/>
    <property type="evidence" value="ECO:0007669"/>
    <property type="project" value="UniProtKB-KW"/>
</dbReference>
<evidence type="ECO:0000256" key="1">
    <source>
        <dbReference type="SAM" id="MobiDB-lite"/>
    </source>
</evidence>
<dbReference type="InterPro" id="IPR003615">
    <property type="entry name" value="HNH_nuc"/>
</dbReference>
<dbReference type="InterPro" id="IPR002711">
    <property type="entry name" value="HNH"/>
</dbReference>
<feature type="compositionally biased region" description="Basic and acidic residues" evidence="1">
    <location>
        <begin position="13"/>
        <end position="29"/>
    </location>
</feature>
<sequence>MALRICLDPVDRRFRAPDPPRSPSVDHIKSVSTGGTHTKNNVRLTHLFCNMGRGYVDKPTLSSVRVIQSPARRVARFEASQ</sequence>
<protein>
    <submittedName>
        <fullName evidence="3">HNH endonuclease</fullName>
    </submittedName>
</protein>
<name>A0ABV9S843_9PSEU</name>
<proteinExistence type="predicted"/>
<evidence type="ECO:0000313" key="4">
    <source>
        <dbReference type="Proteomes" id="UP001595859"/>
    </source>
</evidence>
<accession>A0ABV9S843</accession>
<dbReference type="EMBL" id="JBHSIS010000010">
    <property type="protein sequence ID" value="MFC4856667.1"/>
    <property type="molecule type" value="Genomic_DNA"/>
</dbReference>
<feature type="region of interest" description="Disordered" evidence="1">
    <location>
        <begin position="13"/>
        <end position="37"/>
    </location>
</feature>
<keyword evidence="4" id="KW-1185">Reference proteome</keyword>